<gene>
    <name evidence="4" type="primary">LOC106813593</name>
</gene>
<feature type="domain" description="Integrase catalytic" evidence="2">
    <location>
        <begin position="138"/>
        <end position="299"/>
    </location>
</feature>
<sequence length="309" mass="35689">MAQDIPITDARLQEIQRETAKDETLKVLQDVILHGWPEKYSMTAREVRPYYHVRDELVVQAGVVFRGERVVIPRSLHSDITSRIHSSHVGIEGCLRRARETVYWPNMNAEIREYISRCESCRTYENNQQKETLISHDIPNQPWSKVGCDLFALHEKNYLITVDYFSNFWEVDYLPDTKSSTVIRKLRAQFARHGVPNTVISDNGPQFSAEEFRRFAREWGFDHVTSSPGYPQSNGKAEQAVKTAKRLMHLAKVSKTDPYLALLDFRNTPSQSMDSSPAQRLMNRRTQTLLPMKATLLKPQIPKSVSRQL</sequence>
<protein>
    <recommendedName>
        <fullName evidence="1">RNA-directed DNA polymerase</fullName>
        <ecNumber evidence="1">2.7.7.49</ecNumber>
    </recommendedName>
</protein>
<dbReference type="PROSITE" id="PS50994">
    <property type="entry name" value="INTEGRASE"/>
    <property type="match status" value="1"/>
</dbReference>
<name>A0ABM1EM35_PRICU</name>
<dbReference type="Gene3D" id="1.10.340.70">
    <property type="match status" value="1"/>
</dbReference>
<dbReference type="GeneID" id="106813593"/>
<dbReference type="Proteomes" id="UP000695022">
    <property type="component" value="Unplaced"/>
</dbReference>
<dbReference type="RefSeq" id="XP_014673256.1">
    <property type="nucleotide sequence ID" value="XM_014817770.1"/>
</dbReference>
<evidence type="ECO:0000313" key="3">
    <source>
        <dbReference type="Proteomes" id="UP000695022"/>
    </source>
</evidence>
<keyword evidence="3" id="KW-1185">Reference proteome</keyword>
<dbReference type="PANTHER" id="PTHR37984">
    <property type="entry name" value="PROTEIN CBG26694"/>
    <property type="match status" value="1"/>
</dbReference>
<dbReference type="InterPro" id="IPR036397">
    <property type="entry name" value="RNaseH_sf"/>
</dbReference>
<dbReference type="Pfam" id="PF17921">
    <property type="entry name" value="Integrase_H2C2"/>
    <property type="match status" value="1"/>
</dbReference>
<reference evidence="4" key="1">
    <citation type="submission" date="2025-08" db="UniProtKB">
        <authorList>
            <consortium name="RefSeq"/>
        </authorList>
    </citation>
    <scope>IDENTIFICATION</scope>
</reference>
<evidence type="ECO:0000256" key="1">
    <source>
        <dbReference type="ARBA" id="ARBA00012493"/>
    </source>
</evidence>
<dbReference type="Gene3D" id="3.30.420.10">
    <property type="entry name" value="Ribonuclease H-like superfamily/Ribonuclease H"/>
    <property type="match status" value="1"/>
</dbReference>
<dbReference type="PANTHER" id="PTHR37984:SF8">
    <property type="entry name" value="CCHC-TYPE DOMAIN-CONTAINING PROTEIN"/>
    <property type="match status" value="1"/>
</dbReference>
<evidence type="ECO:0000313" key="4">
    <source>
        <dbReference type="RefSeq" id="XP_014673256.1"/>
    </source>
</evidence>
<dbReference type="InterPro" id="IPR041588">
    <property type="entry name" value="Integrase_H2C2"/>
</dbReference>
<organism evidence="3 4">
    <name type="scientific">Priapulus caudatus</name>
    <name type="common">Priapulid worm</name>
    <dbReference type="NCBI Taxonomy" id="37621"/>
    <lineage>
        <taxon>Eukaryota</taxon>
        <taxon>Metazoa</taxon>
        <taxon>Ecdysozoa</taxon>
        <taxon>Scalidophora</taxon>
        <taxon>Priapulida</taxon>
        <taxon>Priapulimorpha</taxon>
        <taxon>Priapulimorphida</taxon>
        <taxon>Priapulidae</taxon>
        <taxon>Priapulus</taxon>
    </lineage>
</organism>
<dbReference type="InterPro" id="IPR012337">
    <property type="entry name" value="RNaseH-like_sf"/>
</dbReference>
<accession>A0ABM1EM35</accession>
<dbReference type="InterPro" id="IPR001584">
    <property type="entry name" value="Integrase_cat-core"/>
</dbReference>
<proteinExistence type="predicted"/>
<evidence type="ECO:0000259" key="2">
    <source>
        <dbReference type="PROSITE" id="PS50994"/>
    </source>
</evidence>
<dbReference type="Pfam" id="PF00665">
    <property type="entry name" value="rve"/>
    <property type="match status" value="1"/>
</dbReference>
<dbReference type="EC" id="2.7.7.49" evidence="1"/>
<dbReference type="SUPFAM" id="SSF53098">
    <property type="entry name" value="Ribonuclease H-like"/>
    <property type="match status" value="1"/>
</dbReference>
<dbReference type="InterPro" id="IPR050951">
    <property type="entry name" value="Retrovirus_Pol_polyprotein"/>
</dbReference>